<dbReference type="EMBL" id="CP042997">
    <property type="protein sequence ID" value="QEH36798.1"/>
    <property type="molecule type" value="Genomic_DNA"/>
</dbReference>
<accession>A0A5B9W871</accession>
<keyword evidence="4" id="KW-1185">Reference proteome</keyword>
<dbReference type="InterPro" id="IPR013325">
    <property type="entry name" value="RNA_pol_sigma_r2"/>
</dbReference>
<protein>
    <submittedName>
        <fullName evidence="3">RNA polymerase sigma factor</fullName>
    </submittedName>
</protein>
<dbReference type="KEGG" id="agv:OJF2_53830"/>
<name>A0A5B9W871_9BACT</name>
<dbReference type="Proteomes" id="UP000324233">
    <property type="component" value="Chromosome"/>
</dbReference>
<dbReference type="PANTHER" id="PTHR47756:SF2">
    <property type="entry name" value="BLL6612 PROTEIN"/>
    <property type="match status" value="1"/>
</dbReference>
<evidence type="ECO:0000259" key="2">
    <source>
        <dbReference type="Pfam" id="PF20239"/>
    </source>
</evidence>
<feature type="domain" description="DUF6596" evidence="2">
    <location>
        <begin position="189"/>
        <end position="292"/>
    </location>
</feature>
<dbReference type="Pfam" id="PF04542">
    <property type="entry name" value="Sigma70_r2"/>
    <property type="match status" value="1"/>
</dbReference>
<organism evidence="3 4">
    <name type="scientific">Aquisphaera giovannonii</name>
    <dbReference type="NCBI Taxonomy" id="406548"/>
    <lineage>
        <taxon>Bacteria</taxon>
        <taxon>Pseudomonadati</taxon>
        <taxon>Planctomycetota</taxon>
        <taxon>Planctomycetia</taxon>
        <taxon>Isosphaerales</taxon>
        <taxon>Isosphaeraceae</taxon>
        <taxon>Aquisphaera</taxon>
    </lineage>
</organism>
<dbReference type="RefSeq" id="WP_148596441.1">
    <property type="nucleotide sequence ID" value="NZ_CP042997.1"/>
</dbReference>
<gene>
    <name evidence="3" type="ORF">OJF2_53830</name>
</gene>
<dbReference type="OrthoDB" id="9780299at2"/>
<dbReference type="GO" id="GO:0006352">
    <property type="term" value="P:DNA-templated transcription initiation"/>
    <property type="evidence" value="ECO:0007669"/>
    <property type="project" value="InterPro"/>
</dbReference>
<evidence type="ECO:0000259" key="1">
    <source>
        <dbReference type="Pfam" id="PF04542"/>
    </source>
</evidence>
<proteinExistence type="predicted"/>
<dbReference type="InterPro" id="IPR046531">
    <property type="entry name" value="DUF6596"/>
</dbReference>
<sequence>MSGGRHPDARRAAEIAARDSYGRLVAYLSSRSRDVAAAEDALGEAFRAALEAWPESGVPANPEAWLLAVARRRMIDDSRHERVKESARASLEVVARERQSQSEPADADEAAFPDDRLKLLFACAHPAIDPGSRTPLMLQAVLGLDAARIGSAFLVSPAAMGQRLVRAKAKIRDAGIPFDVPGPAALSARLGPVLDAVYAAYGAGWEAPAGAGADARRRGLATEAIWLAQILAELLPDEPEARGLLALLLHCEARREARYSADGVFIPLDEQDVSLWSRPMVARAERELAAAAAMRSIGRYQLEAAIQSAHATRIHGGRTDWEAVAILYEQLVRIAPALGALVGRAAAIARAAGPDAALHALDEIRPAAARAYQPYWAVRAHVLALLDDREAARDAYGRAIGLAEDPRVRDFLIRRRDHLEGVRP</sequence>
<dbReference type="InterPro" id="IPR007627">
    <property type="entry name" value="RNA_pol_sigma70_r2"/>
</dbReference>
<dbReference type="AlphaFoldDB" id="A0A5B9W871"/>
<dbReference type="GO" id="GO:0003700">
    <property type="term" value="F:DNA-binding transcription factor activity"/>
    <property type="evidence" value="ECO:0007669"/>
    <property type="project" value="InterPro"/>
</dbReference>
<dbReference type="SUPFAM" id="SSF88946">
    <property type="entry name" value="Sigma2 domain of RNA polymerase sigma factors"/>
    <property type="match status" value="1"/>
</dbReference>
<dbReference type="Pfam" id="PF20239">
    <property type="entry name" value="DUF6596"/>
    <property type="match status" value="1"/>
</dbReference>
<dbReference type="PANTHER" id="PTHR47756">
    <property type="entry name" value="BLL6612 PROTEIN-RELATED"/>
    <property type="match status" value="1"/>
</dbReference>
<evidence type="ECO:0000313" key="4">
    <source>
        <dbReference type="Proteomes" id="UP000324233"/>
    </source>
</evidence>
<evidence type="ECO:0000313" key="3">
    <source>
        <dbReference type="EMBL" id="QEH36798.1"/>
    </source>
</evidence>
<reference evidence="3 4" key="1">
    <citation type="submission" date="2019-08" db="EMBL/GenBank/DDBJ databases">
        <title>Deep-cultivation of Planctomycetes and their phenomic and genomic characterization uncovers novel biology.</title>
        <authorList>
            <person name="Wiegand S."/>
            <person name="Jogler M."/>
            <person name="Boedeker C."/>
            <person name="Pinto D."/>
            <person name="Vollmers J."/>
            <person name="Rivas-Marin E."/>
            <person name="Kohn T."/>
            <person name="Peeters S.H."/>
            <person name="Heuer A."/>
            <person name="Rast P."/>
            <person name="Oberbeckmann S."/>
            <person name="Bunk B."/>
            <person name="Jeske O."/>
            <person name="Meyerdierks A."/>
            <person name="Storesund J.E."/>
            <person name="Kallscheuer N."/>
            <person name="Luecker S."/>
            <person name="Lage O.M."/>
            <person name="Pohl T."/>
            <person name="Merkel B.J."/>
            <person name="Hornburger P."/>
            <person name="Mueller R.-W."/>
            <person name="Bruemmer F."/>
            <person name="Labrenz M."/>
            <person name="Spormann A.M."/>
            <person name="Op den Camp H."/>
            <person name="Overmann J."/>
            <person name="Amann R."/>
            <person name="Jetten M.S.M."/>
            <person name="Mascher T."/>
            <person name="Medema M.H."/>
            <person name="Devos D.P."/>
            <person name="Kaster A.-K."/>
            <person name="Ovreas L."/>
            <person name="Rohde M."/>
            <person name="Galperin M.Y."/>
            <person name="Jogler C."/>
        </authorList>
    </citation>
    <scope>NUCLEOTIDE SEQUENCE [LARGE SCALE GENOMIC DNA]</scope>
    <source>
        <strain evidence="3 4">OJF2</strain>
    </source>
</reference>
<feature type="domain" description="RNA polymerase sigma-70 region 2" evidence="1">
    <location>
        <begin position="21"/>
        <end position="81"/>
    </location>
</feature>
<dbReference type="Gene3D" id="1.10.1740.10">
    <property type="match status" value="1"/>
</dbReference>